<dbReference type="SUPFAM" id="SSF53098">
    <property type="entry name" value="Ribonuclease H-like"/>
    <property type="match status" value="1"/>
</dbReference>
<evidence type="ECO:0000259" key="1">
    <source>
        <dbReference type="Pfam" id="PF01609"/>
    </source>
</evidence>
<dbReference type="Proteomes" id="UP000312326">
    <property type="component" value="Chromosome"/>
</dbReference>
<dbReference type="PANTHER" id="PTHR33258">
    <property type="entry name" value="TRANSPOSASE INSL FOR INSERTION SEQUENCE ELEMENT IS186A-RELATED"/>
    <property type="match status" value="1"/>
</dbReference>
<accession>A0A5B8EEK9</accession>
<dbReference type="PANTHER" id="PTHR33258:SF1">
    <property type="entry name" value="TRANSPOSASE INSL FOR INSERTION SEQUENCE ELEMENT IS186A-RELATED"/>
    <property type="match status" value="1"/>
</dbReference>
<dbReference type="GO" id="GO:0004803">
    <property type="term" value="F:transposase activity"/>
    <property type="evidence" value="ECO:0007669"/>
    <property type="project" value="InterPro"/>
</dbReference>
<sequence length="195" mass="23708">MHLILHYRHHYKKYFSKNTQDASWDFEKLCTVKFRACKVRISDPDTGKDEWEVLLTNLNRQEFPLPRMKKLYHLRWGIESSFRKLKYDLGCIQFHSKQDNFIEMEIYAHMIMFNTVSQINAQAYVPQRHCKYTYIINFKMSCRIIHKQYNYSSTDTTFLKILRRISRYTVPVRPGRKDKRYIKVKAPVCFLYRVA</sequence>
<gene>
    <name evidence="2" type="ORF">DM298_08505</name>
</gene>
<dbReference type="Pfam" id="PF01609">
    <property type="entry name" value="DDE_Tnp_1"/>
    <property type="match status" value="1"/>
</dbReference>
<dbReference type="InterPro" id="IPR012337">
    <property type="entry name" value="RNaseH-like_sf"/>
</dbReference>
<feature type="domain" description="Transposase IS4-like" evidence="1">
    <location>
        <begin position="25"/>
        <end position="114"/>
    </location>
</feature>
<dbReference type="InterPro" id="IPR002559">
    <property type="entry name" value="Transposase_11"/>
</dbReference>
<evidence type="ECO:0000313" key="3">
    <source>
        <dbReference type="Proteomes" id="UP000312326"/>
    </source>
</evidence>
<protein>
    <recommendedName>
        <fullName evidence="1">Transposase IS4-like domain-containing protein</fullName>
    </recommendedName>
</protein>
<reference evidence="2 3" key="1">
    <citation type="submission" date="2018-06" db="EMBL/GenBank/DDBJ databases">
        <title>Complete genome sequnece of Lactobacillus amylovorus PMRA3.</title>
        <authorList>
            <person name="Nam Y.-D."/>
            <person name="Chung W.-H."/>
            <person name="Park Y.S."/>
            <person name="Kang J."/>
        </authorList>
    </citation>
    <scope>NUCLEOTIDE SEQUENCE [LARGE SCALE GENOMIC DNA]</scope>
    <source>
        <strain evidence="2 3">PMRA3</strain>
    </source>
</reference>
<dbReference type="GO" id="GO:0003677">
    <property type="term" value="F:DNA binding"/>
    <property type="evidence" value="ECO:0007669"/>
    <property type="project" value="InterPro"/>
</dbReference>
<name>A0A5B8EEK9_LACAM</name>
<proteinExistence type="predicted"/>
<dbReference type="AlphaFoldDB" id="A0A5B8EEK9"/>
<dbReference type="EMBL" id="CP029754">
    <property type="protein sequence ID" value="QDD70889.1"/>
    <property type="molecule type" value="Genomic_DNA"/>
</dbReference>
<dbReference type="GO" id="GO:0006313">
    <property type="term" value="P:DNA transposition"/>
    <property type="evidence" value="ECO:0007669"/>
    <property type="project" value="InterPro"/>
</dbReference>
<evidence type="ECO:0000313" key="2">
    <source>
        <dbReference type="EMBL" id="QDD70889.1"/>
    </source>
</evidence>
<organism evidence="2 3">
    <name type="scientific">Lactobacillus amylovorus</name>
    <dbReference type="NCBI Taxonomy" id="1604"/>
    <lineage>
        <taxon>Bacteria</taxon>
        <taxon>Bacillati</taxon>
        <taxon>Bacillota</taxon>
        <taxon>Bacilli</taxon>
        <taxon>Lactobacillales</taxon>
        <taxon>Lactobacillaceae</taxon>
        <taxon>Lactobacillus</taxon>
    </lineage>
</organism>